<reference evidence="2 3" key="1">
    <citation type="journal article" date="2018" name="Front. Plant Sci.">
        <title>Red Clover (Trifolium pratense) and Zigzag Clover (T. medium) - A Picture of Genomic Similarities and Differences.</title>
        <authorList>
            <person name="Dluhosova J."/>
            <person name="Istvanek J."/>
            <person name="Nedelnik J."/>
            <person name="Repkova J."/>
        </authorList>
    </citation>
    <scope>NUCLEOTIDE SEQUENCE [LARGE SCALE GENOMIC DNA]</scope>
    <source>
        <strain evidence="3">cv. 10/8</strain>
        <tissue evidence="2">Leaf</tissue>
    </source>
</reference>
<keyword evidence="1" id="KW-1133">Transmembrane helix</keyword>
<sequence>MLRILHIDRVVNVFLLSSPLLLTLVLRVIHTLLSNCWCRLGIGVDPGRVAPGLLVEARVIFLIVVGSYWLGNNDRINVWAGEWVINVGEGIYCA</sequence>
<feature type="non-terminal residue" evidence="2">
    <location>
        <position position="94"/>
    </location>
</feature>
<accession>A0A392Q567</accession>
<keyword evidence="1" id="KW-0472">Membrane</keyword>
<dbReference type="AlphaFoldDB" id="A0A392Q567"/>
<proteinExistence type="predicted"/>
<evidence type="ECO:0000313" key="3">
    <source>
        <dbReference type="Proteomes" id="UP000265520"/>
    </source>
</evidence>
<keyword evidence="1" id="KW-0812">Transmembrane</keyword>
<comment type="caution">
    <text evidence="2">The sequence shown here is derived from an EMBL/GenBank/DDBJ whole genome shotgun (WGS) entry which is preliminary data.</text>
</comment>
<evidence type="ECO:0000256" key="1">
    <source>
        <dbReference type="SAM" id="Phobius"/>
    </source>
</evidence>
<feature type="transmembrane region" description="Helical" evidence="1">
    <location>
        <begin position="12"/>
        <end position="29"/>
    </location>
</feature>
<evidence type="ECO:0000313" key="2">
    <source>
        <dbReference type="EMBL" id="MCI18686.1"/>
    </source>
</evidence>
<dbReference type="EMBL" id="LXQA010111393">
    <property type="protein sequence ID" value="MCI18686.1"/>
    <property type="molecule type" value="Genomic_DNA"/>
</dbReference>
<keyword evidence="3" id="KW-1185">Reference proteome</keyword>
<organism evidence="2 3">
    <name type="scientific">Trifolium medium</name>
    <dbReference type="NCBI Taxonomy" id="97028"/>
    <lineage>
        <taxon>Eukaryota</taxon>
        <taxon>Viridiplantae</taxon>
        <taxon>Streptophyta</taxon>
        <taxon>Embryophyta</taxon>
        <taxon>Tracheophyta</taxon>
        <taxon>Spermatophyta</taxon>
        <taxon>Magnoliopsida</taxon>
        <taxon>eudicotyledons</taxon>
        <taxon>Gunneridae</taxon>
        <taxon>Pentapetalae</taxon>
        <taxon>rosids</taxon>
        <taxon>fabids</taxon>
        <taxon>Fabales</taxon>
        <taxon>Fabaceae</taxon>
        <taxon>Papilionoideae</taxon>
        <taxon>50 kb inversion clade</taxon>
        <taxon>NPAAA clade</taxon>
        <taxon>Hologalegina</taxon>
        <taxon>IRL clade</taxon>
        <taxon>Trifolieae</taxon>
        <taxon>Trifolium</taxon>
    </lineage>
</organism>
<name>A0A392Q567_9FABA</name>
<protein>
    <submittedName>
        <fullName evidence="2">Uncharacterized protein</fullName>
    </submittedName>
</protein>
<feature type="transmembrane region" description="Helical" evidence="1">
    <location>
        <begin position="49"/>
        <end position="70"/>
    </location>
</feature>
<dbReference type="Proteomes" id="UP000265520">
    <property type="component" value="Unassembled WGS sequence"/>
</dbReference>